<dbReference type="PANTHER" id="PTHR46545:SF1">
    <property type="entry name" value="LEUCINE-RICH REPEAT-CONTAINING PROTEIN 51"/>
    <property type="match status" value="1"/>
</dbReference>
<keyword evidence="5" id="KW-0677">Repeat</keyword>
<sequence>MEASFNSGSSASSSFGPPLDYSFRNISSLSHLEKRYPRQSLRRQRRSPSGRYNSNVIRLANNNLVDTKGLYQMALDVVEYPEEVAWLDLSFNEITVISEDILEFPALKMIYLHGNKIRKFSDLAILKRLPNLYSVTLHGNPVENYPNYRSSMICMFPSLKSLDFAKVTEDEKDLARLHIIVNKGSSRLSESHGPSMGGQEPAHHHHHQHGAYHRPHGHHPTKKHSW</sequence>
<dbReference type="InterPro" id="IPR001611">
    <property type="entry name" value="Leu-rich_rpt"/>
</dbReference>
<reference evidence="7 8" key="1">
    <citation type="journal article" date="2018" name="Nat. Ecol. Evol.">
        <title>Genomic signatures of mitonuclear coevolution across populations of Tigriopus californicus.</title>
        <authorList>
            <person name="Barreto F.S."/>
            <person name="Watson E.T."/>
            <person name="Lima T.G."/>
            <person name="Willett C.S."/>
            <person name="Edmands S."/>
            <person name="Li W."/>
            <person name="Burton R.S."/>
        </authorList>
    </citation>
    <scope>NUCLEOTIDE SEQUENCE [LARGE SCALE GENOMIC DNA]</scope>
    <source>
        <strain evidence="7 8">San Diego</strain>
    </source>
</reference>
<name>A0A553PQV6_TIGCA</name>
<evidence type="ECO:0000256" key="5">
    <source>
        <dbReference type="ARBA" id="ARBA00022737"/>
    </source>
</evidence>
<dbReference type="Pfam" id="PF14580">
    <property type="entry name" value="LRR_9"/>
    <property type="match status" value="1"/>
</dbReference>
<keyword evidence="3" id="KW-0963">Cytoplasm</keyword>
<protein>
    <recommendedName>
        <fullName evidence="2">Leucine-rich repeat-containing protein 51</fullName>
    </recommendedName>
</protein>
<accession>A0A553PQV6</accession>
<keyword evidence="4" id="KW-0433">Leucine-rich repeat</keyword>
<dbReference type="STRING" id="6832.A0A553PQV6"/>
<evidence type="ECO:0000256" key="1">
    <source>
        <dbReference type="ARBA" id="ARBA00004496"/>
    </source>
</evidence>
<organism evidence="7 8">
    <name type="scientific">Tigriopus californicus</name>
    <name type="common">Marine copepod</name>
    <dbReference type="NCBI Taxonomy" id="6832"/>
    <lineage>
        <taxon>Eukaryota</taxon>
        <taxon>Metazoa</taxon>
        <taxon>Ecdysozoa</taxon>
        <taxon>Arthropoda</taxon>
        <taxon>Crustacea</taxon>
        <taxon>Multicrustacea</taxon>
        <taxon>Hexanauplia</taxon>
        <taxon>Copepoda</taxon>
        <taxon>Harpacticoida</taxon>
        <taxon>Harpacticidae</taxon>
        <taxon>Tigriopus</taxon>
    </lineage>
</organism>
<keyword evidence="8" id="KW-1185">Reference proteome</keyword>
<feature type="region of interest" description="Disordered" evidence="6">
    <location>
        <begin position="186"/>
        <end position="226"/>
    </location>
</feature>
<dbReference type="InterPro" id="IPR032675">
    <property type="entry name" value="LRR_dom_sf"/>
</dbReference>
<evidence type="ECO:0000256" key="2">
    <source>
        <dbReference type="ARBA" id="ARBA00014223"/>
    </source>
</evidence>
<dbReference type="GO" id="GO:0005737">
    <property type="term" value="C:cytoplasm"/>
    <property type="evidence" value="ECO:0007669"/>
    <property type="project" value="UniProtKB-SubCell"/>
</dbReference>
<evidence type="ECO:0000256" key="6">
    <source>
        <dbReference type="SAM" id="MobiDB-lite"/>
    </source>
</evidence>
<dbReference type="OrthoDB" id="676979at2759"/>
<proteinExistence type="predicted"/>
<dbReference type="Gene3D" id="3.80.10.10">
    <property type="entry name" value="Ribonuclease Inhibitor"/>
    <property type="match status" value="1"/>
</dbReference>
<dbReference type="PANTHER" id="PTHR46545">
    <property type="entry name" value="LEUCINE-RICH REPEAT-CONTAINING PROTEIN 51"/>
    <property type="match status" value="1"/>
</dbReference>
<dbReference type="OMA" id="RTERQEM"/>
<comment type="subcellular location">
    <subcellularLocation>
        <location evidence="1">Cytoplasm</location>
    </subcellularLocation>
</comment>
<evidence type="ECO:0000256" key="3">
    <source>
        <dbReference type="ARBA" id="ARBA00022490"/>
    </source>
</evidence>
<gene>
    <name evidence="7" type="ORF">TCAL_06004</name>
</gene>
<comment type="caution">
    <text evidence="7">The sequence shown here is derived from an EMBL/GenBank/DDBJ whole genome shotgun (WGS) entry which is preliminary data.</text>
</comment>
<evidence type="ECO:0000256" key="4">
    <source>
        <dbReference type="ARBA" id="ARBA00022614"/>
    </source>
</evidence>
<feature type="compositionally biased region" description="Basic residues" evidence="6">
    <location>
        <begin position="203"/>
        <end position="226"/>
    </location>
</feature>
<dbReference type="EMBL" id="VCGU01000002">
    <property type="protein sequence ID" value="TRY80062.1"/>
    <property type="molecule type" value="Genomic_DNA"/>
</dbReference>
<dbReference type="Proteomes" id="UP000318571">
    <property type="component" value="Chromosome 6"/>
</dbReference>
<evidence type="ECO:0000313" key="8">
    <source>
        <dbReference type="Proteomes" id="UP000318571"/>
    </source>
</evidence>
<evidence type="ECO:0000313" key="7">
    <source>
        <dbReference type="EMBL" id="TRY80062.1"/>
    </source>
</evidence>
<dbReference type="AlphaFoldDB" id="A0A553PQV6"/>
<dbReference type="PROSITE" id="PS51450">
    <property type="entry name" value="LRR"/>
    <property type="match status" value="1"/>
</dbReference>
<dbReference type="SUPFAM" id="SSF52058">
    <property type="entry name" value="L domain-like"/>
    <property type="match status" value="1"/>
</dbReference>